<dbReference type="GO" id="GO:0005576">
    <property type="term" value="C:extracellular region"/>
    <property type="evidence" value="ECO:0007669"/>
    <property type="project" value="TreeGrafter"/>
</dbReference>
<dbReference type="OrthoDB" id="9813365at2"/>
<reference evidence="3" key="2">
    <citation type="submission" date="2010-08" db="EMBL/GenBank/DDBJ databases">
        <title>Complete sequence of Fibrobacter succinogenes subsp. succinogenes S85.</title>
        <authorList>
            <person name="Durkin A.S."/>
            <person name="Nelson K.E."/>
            <person name="Morrison M."/>
            <person name="Forsberg C.W."/>
            <person name="Wilson D.B."/>
            <person name="Russell J.B."/>
            <person name="Cann I.K.O."/>
            <person name="Mackie R.I."/>
            <person name="White B.A."/>
        </authorList>
    </citation>
    <scope>NUCLEOTIDE SEQUENCE [LARGE SCALE GENOMIC DNA]</scope>
    <source>
        <strain evidence="3">ATCC 19169 / S85</strain>
    </source>
</reference>
<dbReference type="RefSeq" id="WP_014546931.1">
    <property type="nucleotide sequence ID" value="NC_013410.1"/>
</dbReference>
<dbReference type="KEGG" id="fsu:Fisuc_2293"/>
<dbReference type="EMBL" id="CP002158">
    <property type="protein sequence ID" value="ADL24977.1"/>
    <property type="molecule type" value="Genomic_DNA"/>
</dbReference>
<evidence type="ECO:0000313" key="4">
    <source>
        <dbReference type="Proteomes" id="UP000001497"/>
    </source>
</evidence>
<dbReference type="PATRIC" id="fig|59374.8.peg.2720"/>
<organism evidence="2 3">
    <name type="scientific">Fibrobacter succinogenes (strain ATCC 19169 / S85)</name>
    <dbReference type="NCBI Taxonomy" id="59374"/>
    <lineage>
        <taxon>Bacteria</taxon>
        <taxon>Pseudomonadati</taxon>
        <taxon>Fibrobacterota</taxon>
        <taxon>Fibrobacteria</taxon>
        <taxon>Fibrobacterales</taxon>
        <taxon>Fibrobacteraceae</taxon>
        <taxon>Fibrobacter</taxon>
    </lineage>
</organism>
<dbReference type="PANTHER" id="PTHR31137:SF5">
    <property type="entry name" value="PROTEIN PSIQ-RELATED"/>
    <property type="match status" value="1"/>
</dbReference>
<evidence type="ECO:0000313" key="3">
    <source>
        <dbReference type="Proteomes" id="UP000000517"/>
    </source>
</evidence>
<keyword evidence="4" id="KW-1185">Reference proteome</keyword>
<dbReference type="PROSITE" id="PS51257">
    <property type="entry name" value="PROKAR_LIPOPROTEIN"/>
    <property type="match status" value="1"/>
</dbReference>
<dbReference type="AlphaFoldDB" id="C9RKT1"/>
<dbReference type="NCBIfam" id="TIGR02148">
    <property type="entry name" value="Fibro_Slime"/>
    <property type="match status" value="1"/>
</dbReference>
<accession>C9RKT1</accession>
<dbReference type="PANTHER" id="PTHR31137">
    <property type="entry name" value="PROTEIN PSIB-RELATED-RELATED"/>
    <property type="match status" value="1"/>
</dbReference>
<dbReference type="InterPro" id="IPR011874">
    <property type="entry name" value="Fibro_Slime"/>
</dbReference>
<dbReference type="InterPro" id="IPR051154">
    <property type="entry name" value="Prespore-cell_inducing_factor"/>
</dbReference>
<dbReference type="Proteomes" id="UP000000517">
    <property type="component" value="Chromosome"/>
</dbReference>
<proteinExistence type="predicted"/>
<dbReference type="KEGG" id="fsc:FSU_2840"/>
<reference evidence="2" key="3">
    <citation type="submission" date="2010-08" db="EMBL/GenBank/DDBJ databases">
        <authorList>
            <person name="Durkin A.S."/>
            <person name="Nelson K.E."/>
            <person name="Morrison M."/>
            <person name="Forsberg C.W."/>
            <person name="Wilson D.B."/>
            <person name="Russell J.B."/>
            <person name="Cann I.K.O."/>
            <person name="Mackie R.I."/>
            <person name="White B.A."/>
        </authorList>
    </citation>
    <scope>NUCLEOTIDE SEQUENCE</scope>
    <source>
        <strain evidence="2">S85</strain>
    </source>
</reference>
<reference evidence="1 4" key="1">
    <citation type="submission" date="2009-10" db="EMBL/GenBank/DDBJ databases">
        <title>Complete sequence of Fibrobacter succinogenes subsp. succinogenes S85.</title>
        <authorList>
            <consortium name="US DOE Joint Genome Institute"/>
            <person name="Lucas S."/>
            <person name="Copeland A."/>
            <person name="Lapidus A."/>
            <person name="Glavina del Rio T."/>
            <person name="Tice H."/>
            <person name="Bruce D."/>
            <person name="Goodwin L."/>
            <person name="Pitluck S."/>
            <person name="Chertkov O."/>
            <person name="Detter J.C."/>
            <person name="Han C."/>
            <person name="Tapia R."/>
            <person name="Larimer F."/>
            <person name="Land M."/>
            <person name="Hauser L."/>
            <person name="Kyrpides N."/>
            <person name="Mikhailova N."/>
            <person name="Weimer P.J."/>
            <person name="Stevenson D.M."/>
            <person name="Boyum J."/>
            <person name="Brumm P.I."/>
            <person name="Mead D."/>
        </authorList>
    </citation>
    <scope>NUCLEOTIDE SEQUENCE [LARGE SCALE GENOMIC DNA]</scope>
    <source>
        <strain evidence="4">ATCC 19169 / S85</strain>
        <strain evidence="1">S85</strain>
    </source>
</reference>
<name>C9RKT1_FIBSS</name>
<keyword evidence="2" id="KW-0449">Lipoprotein</keyword>
<dbReference type="HOGENOM" id="CLU_404270_0_0_0"/>
<gene>
    <name evidence="1" type="ordered locus">Fisuc_2293</name>
    <name evidence="2" type="ordered locus">FSU_2840</name>
</gene>
<sequence>MNRNKRNLALIVPIMAFWAACSESDPAPVGLGGGAQYRTDCPTDGSRPLAKEGASAENSVLNLDVVIRDFQQNHSDFENFSEETVKHLDDIYSYETETGAAMKAFGFDEDWYAATAYHNTCGNMYSFETAGVGAQIGVDGVPMQVNPALPSYLQQVSAGPVLEYGECAETVDALSGLKILRGYKNALDNVTGTKCPGGKNNWANPVVYTPGMVNPYLLFKNTSNDGTIDMYDVAVQKLNERCDNKNFDQWFADVPSVNKRVNMILDLVRSSDENNDFVYNYNSSNGGFFPLDSVNPVNREWVSAKPCIETIQLTGSCEVFEPQSLSIFCPPYRYQYAQTQQDLYGQSTAKLCADWLNAGGPRAVNSEGTGHSAALQATIKNGTLGLQHLRNYGFTMEGYTTFQYKSSNQLPVPEELKFISSGDLWVFVDGVLVIDLGGTHLPAPGSVSIQTLAKNNHGCHVGEPLAMYTNCDGASDATGWADDSWHHLHFFVANRQTEISDFSMSLPSSFSIYAAPSRYGMPTVRKVTTLVDEAGFALNSLYVNAELADSTVAKMNSSHVPSFVVLRGDNVYGFYVSRISGATDKGEEGTMYQFEGVLKGVDGNVVEGGILHGDCIAFNVPYSTTLDEEGNGGNYPAGKWAQLMFWAKLMDFYIASSSGNRVEGFTEPEKFGEIGVNCAY</sequence>
<evidence type="ECO:0000313" key="1">
    <source>
        <dbReference type="EMBL" id="ACX75879.1"/>
    </source>
</evidence>
<dbReference type="Proteomes" id="UP000001497">
    <property type="component" value="Chromosome"/>
</dbReference>
<evidence type="ECO:0000313" key="2">
    <source>
        <dbReference type="EMBL" id="ADL24977.1"/>
    </source>
</evidence>
<protein>
    <submittedName>
        <fullName evidence="1">Fibro-slime family protein</fullName>
    </submittedName>
    <submittedName>
        <fullName evidence="2">Putative lipoprotein</fullName>
    </submittedName>
</protein>
<dbReference type="STRING" id="59374.FSU_2840"/>
<dbReference type="EMBL" id="CP001792">
    <property type="protein sequence ID" value="ACX75879.1"/>
    <property type="molecule type" value="Genomic_DNA"/>
</dbReference>